<keyword evidence="3" id="KW-1185">Reference proteome</keyword>
<feature type="compositionally biased region" description="Basic residues" evidence="1">
    <location>
        <begin position="74"/>
        <end position="89"/>
    </location>
</feature>
<comment type="caution">
    <text evidence="2">The sequence shown here is derived from an EMBL/GenBank/DDBJ whole genome shotgun (WGS) entry which is preliminary data.</text>
</comment>
<evidence type="ECO:0000313" key="3">
    <source>
        <dbReference type="Proteomes" id="UP000233551"/>
    </source>
</evidence>
<dbReference type="AlphaFoldDB" id="A0A2I0LDZ8"/>
<dbReference type="Proteomes" id="UP000233551">
    <property type="component" value="Unassembled WGS sequence"/>
</dbReference>
<evidence type="ECO:0000256" key="1">
    <source>
        <dbReference type="SAM" id="MobiDB-lite"/>
    </source>
</evidence>
<name>A0A2I0LDZ8_PUNGR</name>
<feature type="region of interest" description="Disordered" evidence="1">
    <location>
        <begin position="1"/>
        <end position="23"/>
    </location>
</feature>
<accession>A0A2I0LDZ8</accession>
<sequence length="114" mass="12712">MAASTSDGVVALGSREPGVPRGSVGAEGVVSCGFFGRIGRAKRRRVSGSFELGLPEPLTPRGHGLGFVAVQEQKKRKERKEKRKRKRKERKEEKGRRTGKEMMIEKQRSEVTDF</sequence>
<gene>
    <name evidence="2" type="ORF">CRG98_000709</name>
</gene>
<reference evidence="2 3" key="1">
    <citation type="submission" date="2017-11" db="EMBL/GenBank/DDBJ databases">
        <title>De-novo sequencing of pomegranate (Punica granatum L.) genome.</title>
        <authorList>
            <person name="Akparov Z."/>
            <person name="Amiraslanov A."/>
            <person name="Hajiyeva S."/>
            <person name="Abbasov M."/>
            <person name="Kaur K."/>
            <person name="Hamwieh A."/>
            <person name="Solovyev V."/>
            <person name="Salamov A."/>
            <person name="Braich B."/>
            <person name="Kosarev P."/>
            <person name="Mahmoud A."/>
            <person name="Hajiyev E."/>
            <person name="Babayeva S."/>
            <person name="Izzatullayeva V."/>
            <person name="Mammadov A."/>
            <person name="Mammadov A."/>
            <person name="Sharifova S."/>
            <person name="Ojaghi J."/>
            <person name="Eynullazada K."/>
            <person name="Bayramov B."/>
            <person name="Abdulazimova A."/>
            <person name="Shahmuradov I."/>
        </authorList>
    </citation>
    <scope>NUCLEOTIDE SEQUENCE [LARGE SCALE GENOMIC DNA]</scope>
    <source>
        <strain evidence="3">cv. AG2017</strain>
        <tissue evidence="2">Leaf</tissue>
    </source>
</reference>
<feature type="region of interest" description="Disordered" evidence="1">
    <location>
        <begin position="51"/>
        <end position="114"/>
    </location>
</feature>
<proteinExistence type="predicted"/>
<organism evidence="2 3">
    <name type="scientific">Punica granatum</name>
    <name type="common">Pomegranate</name>
    <dbReference type="NCBI Taxonomy" id="22663"/>
    <lineage>
        <taxon>Eukaryota</taxon>
        <taxon>Viridiplantae</taxon>
        <taxon>Streptophyta</taxon>
        <taxon>Embryophyta</taxon>
        <taxon>Tracheophyta</taxon>
        <taxon>Spermatophyta</taxon>
        <taxon>Magnoliopsida</taxon>
        <taxon>eudicotyledons</taxon>
        <taxon>Gunneridae</taxon>
        <taxon>Pentapetalae</taxon>
        <taxon>rosids</taxon>
        <taxon>malvids</taxon>
        <taxon>Myrtales</taxon>
        <taxon>Lythraceae</taxon>
        <taxon>Punica</taxon>
    </lineage>
</organism>
<feature type="compositionally biased region" description="Basic and acidic residues" evidence="1">
    <location>
        <begin position="90"/>
        <end position="114"/>
    </location>
</feature>
<evidence type="ECO:0000313" key="2">
    <source>
        <dbReference type="EMBL" id="PKI78905.1"/>
    </source>
</evidence>
<protein>
    <submittedName>
        <fullName evidence="2">Uncharacterized protein</fullName>
    </submittedName>
</protein>
<dbReference type="EMBL" id="PGOL01000031">
    <property type="protein sequence ID" value="PKI78905.1"/>
    <property type="molecule type" value="Genomic_DNA"/>
</dbReference>